<dbReference type="InterPro" id="IPR055414">
    <property type="entry name" value="LRR_R13L4/SHOC2-like"/>
</dbReference>
<dbReference type="InterPro" id="IPR025875">
    <property type="entry name" value="Leu-rich_rpt_4"/>
</dbReference>
<keyword evidence="2" id="KW-0677">Repeat</keyword>
<dbReference type="AlphaFoldDB" id="A0A0P4WRX5"/>
<proteinExistence type="predicted"/>
<dbReference type="SUPFAM" id="SSF52058">
    <property type="entry name" value="L domain-like"/>
    <property type="match status" value="2"/>
</dbReference>
<evidence type="ECO:0000313" key="5">
    <source>
        <dbReference type="EMBL" id="JAI67260.1"/>
    </source>
</evidence>
<feature type="region of interest" description="Disordered" evidence="3">
    <location>
        <begin position="80"/>
        <end position="152"/>
    </location>
</feature>
<keyword evidence="1" id="KW-0433">Leucine-rich repeat</keyword>
<evidence type="ECO:0000259" key="4">
    <source>
        <dbReference type="Pfam" id="PF23598"/>
    </source>
</evidence>
<dbReference type="PRINTS" id="PR00019">
    <property type="entry name" value="LEURICHRPT"/>
</dbReference>
<dbReference type="PANTHER" id="PTHR48051:SF1">
    <property type="entry name" value="RAS SUPPRESSOR PROTEIN 1"/>
    <property type="match status" value="1"/>
</dbReference>
<dbReference type="SMART" id="SM00364">
    <property type="entry name" value="LRR_BAC"/>
    <property type="match status" value="11"/>
</dbReference>
<dbReference type="Pfam" id="PF12799">
    <property type="entry name" value="LRR_4"/>
    <property type="match status" value="1"/>
</dbReference>
<dbReference type="SMART" id="SM00365">
    <property type="entry name" value="LRR_SD22"/>
    <property type="match status" value="7"/>
</dbReference>
<organism evidence="5">
    <name type="scientific">Scylla olivacea</name>
    <name type="common">Orange mud crab</name>
    <name type="synonym">Cancer olivacea</name>
    <dbReference type="NCBI Taxonomy" id="85551"/>
    <lineage>
        <taxon>Eukaryota</taxon>
        <taxon>Metazoa</taxon>
        <taxon>Ecdysozoa</taxon>
        <taxon>Arthropoda</taxon>
        <taxon>Crustacea</taxon>
        <taxon>Multicrustacea</taxon>
        <taxon>Malacostraca</taxon>
        <taxon>Eumalacostraca</taxon>
        <taxon>Eucarida</taxon>
        <taxon>Decapoda</taxon>
        <taxon>Pleocyemata</taxon>
        <taxon>Brachyura</taxon>
        <taxon>Eubrachyura</taxon>
        <taxon>Portunoidea</taxon>
        <taxon>Portunidae</taxon>
        <taxon>Portuninae</taxon>
        <taxon>Scylla</taxon>
    </lineage>
</organism>
<dbReference type="SMART" id="SM00369">
    <property type="entry name" value="LRR_TYP"/>
    <property type="match status" value="13"/>
</dbReference>
<protein>
    <recommendedName>
        <fullName evidence="4">Disease resistance R13L4/SHOC-2-like LRR domain-containing protein</fullName>
    </recommendedName>
</protein>
<dbReference type="Gene3D" id="3.80.10.10">
    <property type="entry name" value="Ribonuclease Inhibitor"/>
    <property type="match status" value="5"/>
</dbReference>
<dbReference type="Pfam" id="PF00560">
    <property type="entry name" value="LRR_1"/>
    <property type="match status" value="2"/>
</dbReference>
<accession>A0A0P4WRX5</accession>
<sequence>MKEEQVKGAARGGKYIIPVPASLIPGRESKLPVVPLHKTLSLETPLTRPVTSAHPLTPLTVPLPQTAAQMDDLQNLRKFSKPSGIMRSSHGVGRLRGRARGVTRGSASTTSLVKPGTVSSGSSRGRSSSVDEESIDSPKVLSQPKPSRYSSIRARIQVRRGRPVMRGFANVGAVFGDSKKEELHPQIVRMARRSGQLNLSNKGLATVPEKVYHINEIDAEEAKKMTMNMTMDSSDDDRWWEQVDLARLYLSSNQLSSLSPEISNLSALQILDLSDNNLTALPSTLGELTCLQRLNLSHNQLQELPVGVFALQDLRSLQLDHNNFIAFPDDLGNLPVLEYLDVSHNSLESLPFSIGYLQRLSKFNASENEIKELPPEIGDCFALTQLDLTRNKLESLPDSIGNLRKLEQLYLRHNRLRSIPPLHSCVAMKELYLGNNFIKELSAEQLGYLTGVSILDLRDNQMDDLPDQITLLQGLERLDITNNNLSTLPFHLGLLPHLKSMPLEGNPMRLIRRDIVQRGTVQLLKYLRSRVSAPVHTFPGFENTPADTNLLLDNSSIPDKYQMKSTQTVSYNEKVSAIPDQLFENAAEAEVRTVDLSKNVLTEVPAKLEMLCRHVSEIMLGQNKLTSVPSWIGRFHRLQFLDLQSNQLTDLPTDLASLLYLREINITSNRFETLPACVYEMEQLEILCAANNQLRLIYVEGLSKLKRLATLDLHNNNIDFVPPQLGNVTQLRTLVLHGNPFRVPRRGILDKGTRETLEYLRSRIVDE</sequence>
<feature type="compositionally biased region" description="Low complexity" evidence="3">
    <location>
        <begin position="119"/>
        <end position="128"/>
    </location>
</feature>
<dbReference type="PROSITE" id="PS51450">
    <property type="entry name" value="LRR"/>
    <property type="match status" value="6"/>
</dbReference>
<reference evidence="5" key="1">
    <citation type="submission" date="2015-09" db="EMBL/GenBank/DDBJ databases">
        <title>Scylla olivacea transcriptome.</title>
        <authorList>
            <person name="Ikhwanuddin M."/>
        </authorList>
    </citation>
    <scope>NUCLEOTIDE SEQUENCE</scope>
</reference>
<dbReference type="GO" id="GO:0005737">
    <property type="term" value="C:cytoplasm"/>
    <property type="evidence" value="ECO:0007669"/>
    <property type="project" value="TreeGrafter"/>
</dbReference>
<dbReference type="InterPro" id="IPR032675">
    <property type="entry name" value="LRR_dom_sf"/>
</dbReference>
<evidence type="ECO:0000256" key="1">
    <source>
        <dbReference type="ARBA" id="ARBA00022614"/>
    </source>
</evidence>
<dbReference type="Pfam" id="PF23598">
    <property type="entry name" value="LRR_14"/>
    <property type="match status" value="1"/>
</dbReference>
<dbReference type="Pfam" id="PF13855">
    <property type="entry name" value="LRR_8"/>
    <property type="match status" value="1"/>
</dbReference>
<dbReference type="EMBL" id="GDRN01038292">
    <property type="protein sequence ID" value="JAI67260.1"/>
    <property type="molecule type" value="Transcribed_RNA"/>
</dbReference>
<dbReference type="FunFam" id="3.80.10.10:FF:000193">
    <property type="entry name" value="Leucine-rich repeat-containing protein 40"/>
    <property type="match status" value="1"/>
</dbReference>
<name>A0A0P4WRX5_SCYOL</name>
<dbReference type="PANTHER" id="PTHR48051">
    <property type="match status" value="1"/>
</dbReference>
<evidence type="ECO:0000256" key="3">
    <source>
        <dbReference type="SAM" id="MobiDB-lite"/>
    </source>
</evidence>
<dbReference type="InterPro" id="IPR003591">
    <property type="entry name" value="Leu-rich_rpt_typical-subtyp"/>
</dbReference>
<dbReference type="InterPro" id="IPR050216">
    <property type="entry name" value="LRR_domain-containing"/>
</dbReference>
<feature type="domain" description="Disease resistance R13L4/SHOC-2-like LRR" evidence="4">
    <location>
        <begin position="632"/>
        <end position="737"/>
    </location>
</feature>
<evidence type="ECO:0000256" key="2">
    <source>
        <dbReference type="ARBA" id="ARBA00022737"/>
    </source>
</evidence>
<dbReference type="InterPro" id="IPR001611">
    <property type="entry name" value="Leu-rich_rpt"/>
</dbReference>
<dbReference type="FunFam" id="3.80.10.10:FF:000116">
    <property type="entry name" value="Leucine-rich repeat-containing protein 40"/>
    <property type="match status" value="1"/>
</dbReference>